<proteinExistence type="predicted"/>
<organism evidence="1">
    <name type="scientific">marine sediment metagenome</name>
    <dbReference type="NCBI Taxonomy" id="412755"/>
    <lineage>
        <taxon>unclassified sequences</taxon>
        <taxon>metagenomes</taxon>
        <taxon>ecological metagenomes</taxon>
    </lineage>
</organism>
<reference evidence="1" key="1">
    <citation type="journal article" date="2015" name="Nature">
        <title>Complex archaea that bridge the gap between prokaryotes and eukaryotes.</title>
        <authorList>
            <person name="Spang A."/>
            <person name="Saw J.H."/>
            <person name="Jorgensen S.L."/>
            <person name="Zaremba-Niedzwiedzka K."/>
            <person name="Martijn J."/>
            <person name="Lind A.E."/>
            <person name="van Eijk R."/>
            <person name="Schleper C."/>
            <person name="Guy L."/>
            <person name="Ettema T.J."/>
        </authorList>
    </citation>
    <scope>NUCLEOTIDE SEQUENCE</scope>
</reference>
<gene>
    <name evidence="1" type="ORF">LCGC14_0997220</name>
</gene>
<accession>A0A0F9N434</accession>
<comment type="caution">
    <text evidence="1">The sequence shown here is derived from an EMBL/GenBank/DDBJ whole genome shotgun (WGS) entry which is preliminary data.</text>
</comment>
<dbReference type="AlphaFoldDB" id="A0A0F9N434"/>
<sequence length="285" mass="32246">MKLVYKDYCDYLANKCQACKGEKRIWSEGIPKACACQYLATAKWQFEQISINPPHLKYKKWSDFTGEIRDKDGKVVTFLEQSYFTKAKQQAMKYCFGSSDPKVLKDPSKYSVIQKRLQSGQNIIISGGHQTGKTLIAALVVKEVLRAAILHRISVDFQWVKSADVLYAATWANAIDPVTGEFGSSIKSIDYPKIEEWASTDFLVIDSIELRKYGHTGLPDSMILNKLFTERINKNKPTILICSLDFKLALKTLSSEHHVKKVWGEVFAELASSDDIFVIELKTDG</sequence>
<evidence type="ECO:0000313" key="1">
    <source>
        <dbReference type="EMBL" id="KKN14320.1"/>
    </source>
</evidence>
<dbReference type="EMBL" id="LAZR01003828">
    <property type="protein sequence ID" value="KKN14320.1"/>
    <property type="molecule type" value="Genomic_DNA"/>
</dbReference>
<dbReference type="Gene3D" id="3.40.50.300">
    <property type="entry name" value="P-loop containing nucleotide triphosphate hydrolases"/>
    <property type="match status" value="1"/>
</dbReference>
<name>A0A0F9N434_9ZZZZ</name>
<dbReference type="InterPro" id="IPR027417">
    <property type="entry name" value="P-loop_NTPase"/>
</dbReference>
<protein>
    <submittedName>
        <fullName evidence="1">Uncharacterized protein</fullName>
    </submittedName>
</protein>